<keyword evidence="1" id="KW-1133">Transmembrane helix</keyword>
<evidence type="ECO:0000313" key="2">
    <source>
        <dbReference type="EMBL" id="MPM04079.1"/>
    </source>
</evidence>
<reference evidence="2" key="1">
    <citation type="submission" date="2019-08" db="EMBL/GenBank/DDBJ databases">
        <authorList>
            <person name="Kucharzyk K."/>
            <person name="Murdoch R.W."/>
            <person name="Higgins S."/>
            <person name="Loffler F."/>
        </authorList>
    </citation>
    <scope>NUCLEOTIDE SEQUENCE</scope>
</reference>
<organism evidence="2">
    <name type="scientific">bioreactor metagenome</name>
    <dbReference type="NCBI Taxonomy" id="1076179"/>
    <lineage>
        <taxon>unclassified sequences</taxon>
        <taxon>metagenomes</taxon>
        <taxon>ecological metagenomes</taxon>
    </lineage>
</organism>
<name>A0A644WKD3_9ZZZZ</name>
<dbReference type="AlphaFoldDB" id="A0A644WKD3"/>
<protein>
    <submittedName>
        <fullName evidence="2">Uncharacterized protein</fullName>
    </submittedName>
</protein>
<keyword evidence="1" id="KW-0812">Transmembrane</keyword>
<feature type="transmembrane region" description="Helical" evidence="1">
    <location>
        <begin position="7"/>
        <end position="27"/>
    </location>
</feature>
<accession>A0A644WKD3</accession>
<gene>
    <name evidence="2" type="ORF">SDC9_50349</name>
</gene>
<evidence type="ECO:0000256" key="1">
    <source>
        <dbReference type="SAM" id="Phobius"/>
    </source>
</evidence>
<dbReference type="EMBL" id="VSSQ01001007">
    <property type="protein sequence ID" value="MPM04079.1"/>
    <property type="molecule type" value="Genomic_DNA"/>
</dbReference>
<comment type="caution">
    <text evidence="2">The sequence shown here is derived from an EMBL/GenBank/DDBJ whole genome shotgun (WGS) entry which is preliminary data.</text>
</comment>
<proteinExistence type="predicted"/>
<keyword evidence="1" id="KW-0472">Membrane</keyword>
<sequence length="169" mass="19277">MLKGKKSLYILIPSVMAVWGLIIYRVVLYQKDSNDSNIAVYEPVLSARDSTKDTCKMIWTYRDPFLDRQADRLTEQEFDFSDGNNNFSSNIKIGTYKAPEPEKKVQWPAISYHGLIKNKSNGKMVAVFNINKRQYLLSENQSAAGILIESADNKRAVVQFDGETKTIEK</sequence>